<evidence type="ECO:0000313" key="8">
    <source>
        <dbReference type="Proteomes" id="UP000460318"/>
    </source>
</evidence>
<dbReference type="InterPro" id="IPR014108">
    <property type="entry name" value="Caa3-assmbl_CtaG"/>
</dbReference>
<keyword evidence="3 6" id="KW-0812">Transmembrane</keyword>
<reference evidence="7 8" key="1">
    <citation type="submission" date="2019-12" db="EMBL/GenBank/DDBJ databases">
        <title>Paenibacillus sp. nov., an endophytic bacterium isolated from the stem of Dendrobium.</title>
        <authorList>
            <person name="Zhao R."/>
        </authorList>
    </citation>
    <scope>NUCLEOTIDE SEQUENCE [LARGE SCALE GENOMIC DNA]</scope>
    <source>
        <strain evidence="7 8">HJL G12</strain>
    </source>
</reference>
<evidence type="ECO:0000256" key="1">
    <source>
        <dbReference type="ARBA" id="ARBA00004651"/>
    </source>
</evidence>
<dbReference type="GO" id="GO:0005886">
    <property type="term" value="C:plasma membrane"/>
    <property type="evidence" value="ECO:0007669"/>
    <property type="project" value="UniProtKB-SubCell"/>
</dbReference>
<feature type="transmembrane region" description="Helical" evidence="6">
    <location>
        <begin position="115"/>
        <end position="137"/>
    </location>
</feature>
<dbReference type="InterPro" id="IPR019108">
    <property type="entry name" value="Caa3_assmbl_CtaG-rel"/>
</dbReference>
<dbReference type="NCBIfam" id="TIGR02737">
    <property type="entry name" value="caa3_CtaG"/>
    <property type="match status" value="1"/>
</dbReference>
<gene>
    <name evidence="7" type="primary">ctaG</name>
    <name evidence="7" type="ORF">GRF59_18990</name>
</gene>
<evidence type="ECO:0000256" key="3">
    <source>
        <dbReference type="ARBA" id="ARBA00022692"/>
    </source>
</evidence>
<proteinExistence type="predicted"/>
<dbReference type="AlphaFoldDB" id="A0A7X3IKM8"/>
<evidence type="ECO:0000256" key="4">
    <source>
        <dbReference type="ARBA" id="ARBA00022989"/>
    </source>
</evidence>
<feature type="transmembrane region" description="Helical" evidence="6">
    <location>
        <begin position="84"/>
        <end position="103"/>
    </location>
</feature>
<name>A0A7X3IKM8_9BACL</name>
<comment type="subcellular location">
    <subcellularLocation>
        <location evidence="1">Cell membrane</location>
        <topology evidence="1">Multi-pass membrane protein</topology>
    </subcellularLocation>
</comment>
<keyword evidence="4 6" id="KW-1133">Transmembrane helix</keyword>
<keyword evidence="8" id="KW-1185">Reference proteome</keyword>
<dbReference type="RefSeq" id="WP_160499306.1">
    <property type="nucleotide sequence ID" value="NZ_WUBI01000003.1"/>
</dbReference>
<evidence type="ECO:0000313" key="7">
    <source>
        <dbReference type="EMBL" id="MWV45704.1"/>
    </source>
</evidence>
<accession>A0A7X3IKM8</accession>
<evidence type="ECO:0000256" key="2">
    <source>
        <dbReference type="ARBA" id="ARBA00022475"/>
    </source>
</evidence>
<feature type="transmembrane region" description="Helical" evidence="6">
    <location>
        <begin position="153"/>
        <end position="173"/>
    </location>
</feature>
<keyword evidence="2" id="KW-1003">Cell membrane</keyword>
<evidence type="ECO:0000256" key="5">
    <source>
        <dbReference type="ARBA" id="ARBA00023136"/>
    </source>
</evidence>
<dbReference type="EMBL" id="WUBI01000003">
    <property type="protein sequence ID" value="MWV45704.1"/>
    <property type="molecule type" value="Genomic_DNA"/>
</dbReference>
<feature type="transmembrane region" description="Helical" evidence="6">
    <location>
        <begin position="6"/>
        <end position="31"/>
    </location>
</feature>
<comment type="caution">
    <text evidence="7">The sequence shown here is derived from an EMBL/GenBank/DDBJ whole genome shotgun (WGS) entry which is preliminary data.</text>
</comment>
<sequence>MLGLEYFSFSALFSPLFLAFMLIVTAAYFVVIGPLSERFAGAEPVSLSKKISFVCGMFILYLAQGGPISLLGHMMFTFHMTTMALSYLVAPPLLMMGIPAWLWRAILKVNPFKKLGFFAKPVVAAVVFNGLFSFYHFPAVHDYVMLHFALHRLYYLVLFIAAILMWWTLINPLPEKDRASGLTKIGFIFLNMVLLTPACGLIIFSTKPMYATYSDPNIWAQAMGYCVSGDPSKLLQAFGGPTFFNIMSTKVDQQVGGIVMKFIQEFIFASMLGRVFFQWYKTENKEDDDIAPAEYGEGSLNRA</sequence>
<protein>
    <submittedName>
        <fullName evidence="7">Cytochrome c oxidase assembly factor CtaG</fullName>
    </submittedName>
</protein>
<evidence type="ECO:0000256" key="6">
    <source>
        <dbReference type="SAM" id="Phobius"/>
    </source>
</evidence>
<feature type="transmembrane region" description="Helical" evidence="6">
    <location>
        <begin position="185"/>
        <end position="204"/>
    </location>
</feature>
<dbReference type="Proteomes" id="UP000460318">
    <property type="component" value="Unassembled WGS sequence"/>
</dbReference>
<organism evidence="7 8">
    <name type="scientific">Paenibacillus dendrobii</name>
    <dbReference type="NCBI Taxonomy" id="2691084"/>
    <lineage>
        <taxon>Bacteria</taxon>
        <taxon>Bacillati</taxon>
        <taxon>Bacillota</taxon>
        <taxon>Bacilli</taxon>
        <taxon>Bacillales</taxon>
        <taxon>Paenibacillaceae</taxon>
        <taxon>Paenibacillus</taxon>
    </lineage>
</organism>
<keyword evidence="5 6" id="KW-0472">Membrane</keyword>
<feature type="transmembrane region" description="Helical" evidence="6">
    <location>
        <begin position="51"/>
        <end position="72"/>
    </location>
</feature>
<dbReference type="Pfam" id="PF09678">
    <property type="entry name" value="Caa3_CtaG"/>
    <property type="match status" value="1"/>
</dbReference>